<evidence type="ECO:0008006" key="3">
    <source>
        <dbReference type="Google" id="ProtNLM"/>
    </source>
</evidence>
<dbReference type="GO" id="GO:0008168">
    <property type="term" value="F:methyltransferase activity"/>
    <property type="evidence" value="ECO:0007669"/>
    <property type="project" value="TreeGrafter"/>
</dbReference>
<dbReference type="Gene3D" id="3.40.50.150">
    <property type="entry name" value="Vaccinia Virus protein VP39"/>
    <property type="match status" value="1"/>
</dbReference>
<dbReference type="AlphaFoldDB" id="A0A6A6F3J8"/>
<dbReference type="PANTHER" id="PTHR43591">
    <property type="entry name" value="METHYLTRANSFERASE"/>
    <property type="match status" value="1"/>
</dbReference>
<dbReference type="OrthoDB" id="10017101at2759"/>
<name>A0A6A6F3J8_9PEZI</name>
<reference evidence="1" key="1">
    <citation type="journal article" date="2020" name="Stud. Mycol.">
        <title>101 Dothideomycetes genomes: a test case for predicting lifestyles and emergence of pathogens.</title>
        <authorList>
            <person name="Haridas S."/>
            <person name="Albert R."/>
            <person name="Binder M."/>
            <person name="Bloem J."/>
            <person name="Labutti K."/>
            <person name="Salamov A."/>
            <person name="Andreopoulos B."/>
            <person name="Baker S."/>
            <person name="Barry K."/>
            <person name="Bills G."/>
            <person name="Bluhm B."/>
            <person name="Cannon C."/>
            <person name="Castanera R."/>
            <person name="Culley D."/>
            <person name="Daum C."/>
            <person name="Ezra D."/>
            <person name="Gonzalez J."/>
            <person name="Henrissat B."/>
            <person name="Kuo A."/>
            <person name="Liang C."/>
            <person name="Lipzen A."/>
            <person name="Lutzoni F."/>
            <person name="Magnuson J."/>
            <person name="Mondo S."/>
            <person name="Nolan M."/>
            <person name="Ohm R."/>
            <person name="Pangilinan J."/>
            <person name="Park H.-J."/>
            <person name="Ramirez L."/>
            <person name="Alfaro M."/>
            <person name="Sun H."/>
            <person name="Tritt A."/>
            <person name="Yoshinaga Y."/>
            <person name="Zwiers L.-H."/>
            <person name="Turgeon B."/>
            <person name="Goodwin S."/>
            <person name="Spatafora J."/>
            <person name="Crous P."/>
            <person name="Grigoriev I."/>
        </authorList>
    </citation>
    <scope>NUCLEOTIDE SEQUENCE</scope>
    <source>
        <strain evidence="1">SCOH1-5</strain>
    </source>
</reference>
<evidence type="ECO:0000313" key="2">
    <source>
        <dbReference type="Proteomes" id="UP000799539"/>
    </source>
</evidence>
<gene>
    <name evidence="1" type="ORF">CERZMDRAFT_50462</name>
</gene>
<dbReference type="InterPro" id="IPR029063">
    <property type="entry name" value="SAM-dependent_MTases_sf"/>
</dbReference>
<proteinExistence type="predicted"/>
<organism evidence="1 2">
    <name type="scientific">Cercospora zeae-maydis SCOH1-5</name>
    <dbReference type="NCBI Taxonomy" id="717836"/>
    <lineage>
        <taxon>Eukaryota</taxon>
        <taxon>Fungi</taxon>
        <taxon>Dikarya</taxon>
        <taxon>Ascomycota</taxon>
        <taxon>Pezizomycotina</taxon>
        <taxon>Dothideomycetes</taxon>
        <taxon>Dothideomycetidae</taxon>
        <taxon>Mycosphaerellales</taxon>
        <taxon>Mycosphaerellaceae</taxon>
        <taxon>Cercospora</taxon>
    </lineage>
</organism>
<dbReference type="Pfam" id="PF13489">
    <property type="entry name" value="Methyltransf_23"/>
    <property type="match status" value="1"/>
</dbReference>
<dbReference type="PANTHER" id="PTHR43591:SF24">
    <property type="entry name" value="2-METHOXY-6-POLYPRENYL-1,4-BENZOQUINOL METHYLASE, MITOCHONDRIAL"/>
    <property type="match status" value="1"/>
</dbReference>
<dbReference type="SUPFAM" id="SSF53335">
    <property type="entry name" value="S-adenosyl-L-methionine-dependent methyltransferases"/>
    <property type="match status" value="1"/>
</dbReference>
<evidence type="ECO:0000313" key="1">
    <source>
        <dbReference type="EMBL" id="KAF2207739.1"/>
    </source>
</evidence>
<protein>
    <recommendedName>
        <fullName evidence="3">Methyltransferase domain-containing protein</fullName>
    </recommendedName>
</protein>
<dbReference type="EMBL" id="ML992700">
    <property type="protein sequence ID" value="KAF2207739.1"/>
    <property type="molecule type" value="Genomic_DNA"/>
</dbReference>
<feature type="non-terminal residue" evidence="1">
    <location>
        <position position="1"/>
    </location>
</feature>
<sequence>LRLSAAEHARLERQSRLLSAIMFHKIPHAPLDPTKTQRLLDIGCGTGYVTKTLAEAFPSAQVYGVDLTPVPQIRDFPPNVHFLQGNIDEPTQTPTRLPSPSNLFDLCFERLCANTIPDAANLIRLQFQLLKPGGWIEMHDIASPYVLSDGSTPAPGFEYFDPIEKAYKATGAVLRPGDVAADWMKEAGFVNVKAHEYLWPMDIAGASPEVRAELGDIAEGTFARDVLDVMMNIITGTQARGLVDRETAEAAAQKAREFHLSGEQKHFRFIVTIGQKPE</sequence>
<keyword evidence="2" id="KW-1185">Reference proteome</keyword>
<accession>A0A6A6F3J8</accession>
<dbReference type="CDD" id="cd02440">
    <property type="entry name" value="AdoMet_MTases"/>
    <property type="match status" value="1"/>
</dbReference>
<dbReference type="Proteomes" id="UP000799539">
    <property type="component" value="Unassembled WGS sequence"/>
</dbReference>